<keyword evidence="6 9" id="KW-0822">Tryptophan biosynthesis</keyword>
<feature type="chain" id="PRO_5038471064" description="N-(5'-phosphoribosyl)anthranilate isomerase" evidence="10">
    <location>
        <begin position="21"/>
        <end position="206"/>
    </location>
</feature>
<dbReference type="InterPro" id="IPR001240">
    <property type="entry name" value="PRAI_dom"/>
</dbReference>
<comment type="similarity">
    <text evidence="9">Belongs to the TrpF family.</text>
</comment>
<comment type="caution">
    <text evidence="12">The sequence shown here is derived from an EMBL/GenBank/DDBJ whole genome shotgun (WGS) entry which is preliminary data.</text>
</comment>
<dbReference type="SUPFAM" id="SSF51366">
    <property type="entry name" value="Ribulose-phoshate binding barrel"/>
    <property type="match status" value="1"/>
</dbReference>
<accession>A0A495IJI0</accession>
<dbReference type="InterPro" id="IPR013785">
    <property type="entry name" value="Aldolase_TIM"/>
</dbReference>
<evidence type="ECO:0000313" key="13">
    <source>
        <dbReference type="Proteomes" id="UP000280008"/>
    </source>
</evidence>
<dbReference type="InterPro" id="IPR011060">
    <property type="entry name" value="RibuloseP-bd_barrel"/>
</dbReference>
<evidence type="ECO:0000256" key="8">
    <source>
        <dbReference type="ARBA" id="ARBA00023235"/>
    </source>
</evidence>
<sequence length="206" mass="20714">MTTTLWVKICGLSTAEAVSAAVLGGADAVGFVLAPGSPRTVSPEAASALAALVPDGVESVGVFRGQTAVEVIASARTAGVQTVQLHGGEAPDVFDAVRSAGFGVIRATSAETYGLEAQEHRELYGDARLLLDAPDPGAGETFDADALTGVEPPSGWILAGGLRPGNVAALAEALRPGGVDVSSGVEIARGVKDPELIREFLAAARA</sequence>
<evidence type="ECO:0000256" key="6">
    <source>
        <dbReference type="ARBA" id="ARBA00022822"/>
    </source>
</evidence>
<dbReference type="AlphaFoldDB" id="A0A495IJI0"/>
<dbReference type="HAMAP" id="MF_00135">
    <property type="entry name" value="PRAI"/>
    <property type="match status" value="1"/>
</dbReference>
<dbReference type="PANTHER" id="PTHR42894">
    <property type="entry name" value="N-(5'-PHOSPHORIBOSYL)ANTHRANILATE ISOMERASE"/>
    <property type="match status" value="1"/>
</dbReference>
<dbReference type="EC" id="5.3.1.24" evidence="3 9"/>
<comment type="pathway">
    <text evidence="2 9">Amino-acid biosynthesis; L-tryptophan biosynthesis; L-tryptophan from chorismate: step 3/5.</text>
</comment>
<evidence type="ECO:0000256" key="3">
    <source>
        <dbReference type="ARBA" id="ARBA00012572"/>
    </source>
</evidence>
<protein>
    <recommendedName>
        <fullName evidence="4 9">N-(5'-phosphoribosyl)anthranilate isomerase</fullName>
        <shortName evidence="9">PRAI</shortName>
        <ecNumber evidence="3 9">5.3.1.24</ecNumber>
    </recommendedName>
</protein>
<dbReference type="GO" id="GO:0000162">
    <property type="term" value="P:L-tryptophan biosynthetic process"/>
    <property type="evidence" value="ECO:0007669"/>
    <property type="project" value="UniProtKB-UniRule"/>
</dbReference>
<gene>
    <name evidence="9" type="primary">trpF</name>
    <name evidence="12" type="ORF">C8E83_3299</name>
</gene>
<evidence type="ECO:0000256" key="5">
    <source>
        <dbReference type="ARBA" id="ARBA00022605"/>
    </source>
</evidence>
<dbReference type="GO" id="GO:0004640">
    <property type="term" value="F:phosphoribosylanthranilate isomerase activity"/>
    <property type="evidence" value="ECO:0007669"/>
    <property type="project" value="UniProtKB-UniRule"/>
</dbReference>
<keyword evidence="8 9" id="KW-0413">Isomerase</keyword>
<evidence type="ECO:0000256" key="9">
    <source>
        <dbReference type="HAMAP-Rule" id="MF_00135"/>
    </source>
</evidence>
<dbReference type="UniPathway" id="UPA00035">
    <property type="reaction ID" value="UER00042"/>
</dbReference>
<keyword evidence="10" id="KW-0732">Signal</keyword>
<feature type="domain" description="N-(5'phosphoribosyl) anthranilate isomerase (PRAI)" evidence="11">
    <location>
        <begin position="7"/>
        <end position="201"/>
    </location>
</feature>
<evidence type="ECO:0000256" key="2">
    <source>
        <dbReference type="ARBA" id="ARBA00004664"/>
    </source>
</evidence>
<comment type="catalytic activity">
    <reaction evidence="1 9">
        <text>N-(5-phospho-beta-D-ribosyl)anthranilate = 1-(2-carboxyphenylamino)-1-deoxy-D-ribulose 5-phosphate</text>
        <dbReference type="Rhea" id="RHEA:21540"/>
        <dbReference type="ChEBI" id="CHEBI:18277"/>
        <dbReference type="ChEBI" id="CHEBI:58613"/>
        <dbReference type="EC" id="5.3.1.24"/>
    </reaction>
</comment>
<organism evidence="12 13">
    <name type="scientific">Frondihabitans australicus</name>
    <dbReference type="NCBI Taxonomy" id="386892"/>
    <lineage>
        <taxon>Bacteria</taxon>
        <taxon>Bacillati</taxon>
        <taxon>Actinomycetota</taxon>
        <taxon>Actinomycetes</taxon>
        <taxon>Micrococcales</taxon>
        <taxon>Microbacteriaceae</taxon>
        <taxon>Frondihabitans</taxon>
    </lineage>
</organism>
<dbReference type="Proteomes" id="UP000280008">
    <property type="component" value="Unassembled WGS sequence"/>
</dbReference>
<evidence type="ECO:0000256" key="7">
    <source>
        <dbReference type="ARBA" id="ARBA00023141"/>
    </source>
</evidence>
<keyword evidence="5 9" id="KW-0028">Amino-acid biosynthesis</keyword>
<dbReference type="Gene3D" id="3.20.20.70">
    <property type="entry name" value="Aldolase class I"/>
    <property type="match status" value="1"/>
</dbReference>
<evidence type="ECO:0000313" key="12">
    <source>
        <dbReference type="EMBL" id="RKR76134.1"/>
    </source>
</evidence>
<evidence type="ECO:0000256" key="4">
    <source>
        <dbReference type="ARBA" id="ARBA00022272"/>
    </source>
</evidence>
<name>A0A495IJI0_9MICO</name>
<dbReference type="InterPro" id="IPR044643">
    <property type="entry name" value="TrpF_fam"/>
</dbReference>
<dbReference type="RefSeq" id="WP_121371090.1">
    <property type="nucleotide sequence ID" value="NZ_RBKS01000001.1"/>
</dbReference>
<dbReference type="PANTHER" id="PTHR42894:SF1">
    <property type="entry name" value="N-(5'-PHOSPHORIBOSYL)ANTHRANILATE ISOMERASE"/>
    <property type="match status" value="1"/>
</dbReference>
<keyword evidence="13" id="KW-1185">Reference proteome</keyword>
<keyword evidence="7 9" id="KW-0057">Aromatic amino acid biosynthesis</keyword>
<dbReference type="CDD" id="cd00405">
    <property type="entry name" value="PRAI"/>
    <property type="match status" value="1"/>
</dbReference>
<reference evidence="12 13" key="1">
    <citation type="submission" date="2018-10" db="EMBL/GenBank/DDBJ databases">
        <title>Sequencing the genomes of 1000 actinobacteria strains.</title>
        <authorList>
            <person name="Klenk H.-P."/>
        </authorList>
    </citation>
    <scope>NUCLEOTIDE SEQUENCE [LARGE SCALE GENOMIC DNA]</scope>
    <source>
        <strain evidence="12 13">DSM 17894</strain>
    </source>
</reference>
<evidence type="ECO:0000259" key="11">
    <source>
        <dbReference type="Pfam" id="PF00697"/>
    </source>
</evidence>
<feature type="signal peptide" evidence="10">
    <location>
        <begin position="1"/>
        <end position="20"/>
    </location>
</feature>
<evidence type="ECO:0000256" key="10">
    <source>
        <dbReference type="SAM" id="SignalP"/>
    </source>
</evidence>
<dbReference type="Pfam" id="PF00697">
    <property type="entry name" value="PRAI"/>
    <property type="match status" value="1"/>
</dbReference>
<evidence type="ECO:0000256" key="1">
    <source>
        <dbReference type="ARBA" id="ARBA00001164"/>
    </source>
</evidence>
<dbReference type="OrthoDB" id="3243379at2"/>
<proteinExistence type="inferred from homology"/>
<dbReference type="EMBL" id="RBKS01000001">
    <property type="protein sequence ID" value="RKR76134.1"/>
    <property type="molecule type" value="Genomic_DNA"/>
</dbReference>